<protein>
    <submittedName>
        <fullName evidence="2">Uncharacterized protein</fullName>
    </submittedName>
</protein>
<feature type="region of interest" description="Disordered" evidence="1">
    <location>
        <begin position="1"/>
        <end position="30"/>
    </location>
</feature>
<organism evidence="2 3">
    <name type="scientific">Drosophila gunungcola</name>
    <name type="common">fruit fly</name>
    <dbReference type="NCBI Taxonomy" id="103775"/>
    <lineage>
        <taxon>Eukaryota</taxon>
        <taxon>Metazoa</taxon>
        <taxon>Ecdysozoa</taxon>
        <taxon>Arthropoda</taxon>
        <taxon>Hexapoda</taxon>
        <taxon>Insecta</taxon>
        <taxon>Pterygota</taxon>
        <taxon>Neoptera</taxon>
        <taxon>Endopterygota</taxon>
        <taxon>Diptera</taxon>
        <taxon>Brachycera</taxon>
        <taxon>Muscomorpha</taxon>
        <taxon>Ephydroidea</taxon>
        <taxon>Drosophilidae</taxon>
        <taxon>Drosophila</taxon>
        <taxon>Sophophora</taxon>
    </lineage>
</organism>
<evidence type="ECO:0000313" key="3">
    <source>
        <dbReference type="Proteomes" id="UP001059596"/>
    </source>
</evidence>
<sequence>MAKVIGRDTSSEAASRESPRRAMDPDVADYEMDQDRPAEYELQVGAGAEAEGADYPSANEAVHYDLQIQAVFKRSRPGESSGAGNVYGMPSTTLKRGPMTWIIPTKDLECRCPKIRVNR</sequence>
<feature type="compositionally biased region" description="Basic and acidic residues" evidence="1">
    <location>
        <begin position="1"/>
        <end position="24"/>
    </location>
</feature>
<evidence type="ECO:0000313" key="2">
    <source>
        <dbReference type="EMBL" id="KAI8035628.1"/>
    </source>
</evidence>
<dbReference type="AlphaFoldDB" id="A0A9P9YER2"/>
<name>A0A9P9YER2_9MUSC</name>
<keyword evidence="3" id="KW-1185">Reference proteome</keyword>
<reference evidence="2" key="1">
    <citation type="journal article" date="2023" name="Genome Biol. Evol.">
        <title>Long-read-based Genome Assembly of Drosophila gunungcola Reveals Fewer Chemosensory Genes in Flower-breeding Species.</title>
        <authorList>
            <person name="Negi A."/>
            <person name="Liao B.Y."/>
            <person name="Yeh S.D."/>
        </authorList>
    </citation>
    <scope>NUCLEOTIDE SEQUENCE</scope>
    <source>
        <strain evidence="2">Sukarami</strain>
    </source>
</reference>
<dbReference type="EMBL" id="JAMKOV010000033">
    <property type="protein sequence ID" value="KAI8035628.1"/>
    <property type="molecule type" value="Genomic_DNA"/>
</dbReference>
<accession>A0A9P9YER2</accession>
<proteinExistence type="predicted"/>
<gene>
    <name evidence="2" type="ORF">M5D96_011677</name>
</gene>
<dbReference type="Proteomes" id="UP001059596">
    <property type="component" value="Unassembled WGS sequence"/>
</dbReference>
<comment type="caution">
    <text evidence="2">The sequence shown here is derived from an EMBL/GenBank/DDBJ whole genome shotgun (WGS) entry which is preliminary data.</text>
</comment>
<evidence type="ECO:0000256" key="1">
    <source>
        <dbReference type="SAM" id="MobiDB-lite"/>
    </source>
</evidence>